<dbReference type="PANTHER" id="PTHR38011:SF11">
    <property type="entry name" value="2,5-DIAMINO-6-RIBOSYLAMINO-4(3H)-PYRIMIDINONE 5'-PHOSPHATE REDUCTASE"/>
    <property type="match status" value="1"/>
</dbReference>
<dbReference type="Proteomes" id="UP001551675">
    <property type="component" value="Unassembled WGS sequence"/>
</dbReference>
<reference evidence="2 3" key="1">
    <citation type="submission" date="2024-06" db="EMBL/GenBank/DDBJ databases">
        <title>The Natural Products Discovery Center: Release of the First 8490 Sequenced Strains for Exploring Actinobacteria Biosynthetic Diversity.</title>
        <authorList>
            <person name="Kalkreuter E."/>
            <person name="Kautsar S.A."/>
            <person name="Yang D."/>
            <person name="Bader C.D."/>
            <person name="Teijaro C.N."/>
            <person name="Fluegel L."/>
            <person name="Davis C.M."/>
            <person name="Simpson J.R."/>
            <person name="Lauterbach L."/>
            <person name="Steele A.D."/>
            <person name="Gui C."/>
            <person name="Meng S."/>
            <person name="Li G."/>
            <person name="Viehrig K."/>
            <person name="Ye F."/>
            <person name="Su P."/>
            <person name="Kiefer A.F."/>
            <person name="Nichols A."/>
            <person name="Cepeda A.J."/>
            <person name="Yan W."/>
            <person name="Fan B."/>
            <person name="Jiang Y."/>
            <person name="Adhikari A."/>
            <person name="Zheng C.-J."/>
            <person name="Schuster L."/>
            <person name="Cowan T.M."/>
            <person name="Smanski M.J."/>
            <person name="Chevrette M.G."/>
            <person name="De Carvalho L.P.S."/>
            <person name="Shen B."/>
        </authorList>
    </citation>
    <scope>NUCLEOTIDE SEQUENCE [LARGE SCALE GENOMIC DNA]</scope>
    <source>
        <strain evidence="2 3">NPDC050100</strain>
    </source>
</reference>
<dbReference type="EMBL" id="JBFALK010000025">
    <property type="protein sequence ID" value="MEV0973888.1"/>
    <property type="molecule type" value="Genomic_DNA"/>
</dbReference>
<evidence type="ECO:0000259" key="1">
    <source>
        <dbReference type="Pfam" id="PF01872"/>
    </source>
</evidence>
<dbReference type="InterPro" id="IPR024072">
    <property type="entry name" value="DHFR-like_dom_sf"/>
</dbReference>
<dbReference type="PANTHER" id="PTHR38011">
    <property type="entry name" value="DIHYDROFOLATE REDUCTASE FAMILY PROTEIN (AFU_ORTHOLOGUE AFUA_8G06820)"/>
    <property type="match status" value="1"/>
</dbReference>
<feature type="domain" description="Bacterial bifunctional deaminase-reductase C-terminal" evidence="1">
    <location>
        <begin position="2"/>
        <end position="172"/>
    </location>
</feature>
<keyword evidence="3" id="KW-1185">Reference proteome</keyword>
<comment type="caution">
    <text evidence="2">The sequence shown here is derived from an EMBL/GenBank/DDBJ whole genome shotgun (WGS) entry which is preliminary data.</text>
</comment>
<dbReference type="InterPro" id="IPR002734">
    <property type="entry name" value="RibDG_C"/>
</dbReference>
<proteinExistence type="predicted"/>
<sequence>MRKIVAQLFVSVDGVMETPEDWHFPYYNEQMGEVVAAQFHESDILLLGRTTYEVFAASWPQRGSEMPLAERINTMPKLVASTTLDTVRWHNTTLLGGDVAAELTKLKEEPGNNITVSGSPTLVRSLLREGVLDELQLLVHPIVLGRGRRLFDDDRQTPLRLIDSATFSTGVVHLTYQPALHP</sequence>
<accession>A0ABV3GQG2</accession>
<dbReference type="Pfam" id="PF01872">
    <property type="entry name" value="RibD_C"/>
    <property type="match status" value="1"/>
</dbReference>
<evidence type="ECO:0000313" key="2">
    <source>
        <dbReference type="EMBL" id="MEV0973888.1"/>
    </source>
</evidence>
<dbReference type="InterPro" id="IPR050765">
    <property type="entry name" value="Riboflavin_Biosynth_HTPR"/>
</dbReference>
<dbReference type="RefSeq" id="WP_358139936.1">
    <property type="nucleotide sequence ID" value="NZ_JBFALK010000025.1"/>
</dbReference>
<gene>
    <name evidence="2" type="ORF">AB0I59_35295</name>
</gene>
<dbReference type="SUPFAM" id="SSF53597">
    <property type="entry name" value="Dihydrofolate reductase-like"/>
    <property type="match status" value="1"/>
</dbReference>
<organism evidence="2 3">
    <name type="scientific">Microtetraspora glauca</name>
    <dbReference type="NCBI Taxonomy" id="1996"/>
    <lineage>
        <taxon>Bacteria</taxon>
        <taxon>Bacillati</taxon>
        <taxon>Actinomycetota</taxon>
        <taxon>Actinomycetes</taxon>
        <taxon>Streptosporangiales</taxon>
        <taxon>Streptosporangiaceae</taxon>
        <taxon>Microtetraspora</taxon>
    </lineage>
</organism>
<name>A0ABV3GQG2_MICGL</name>
<protein>
    <submittedName>
        <fullName evidence="2">Dihydrofolate reductase family protein</fullName>
    </submittedName>
</protein>
<evidence type="ECO:0000313" key="3">
    <source>
        <dbReference type="Proteomes" id="UP001551675"/>
    </source>
</evidence>
<dbReference type="Gene3D" id="3.40.430.10">
    <property type="entry name" value="Dihydrofolate Reductase, subunit A"/>
    <property type="match status" value="1"/>
</dbReference>